<dbReference type="SUPFAM" id="SSF64288">
    <property type="entry name" value="Chorismate lyase-like"/>
    <property type="match status" value="1"/>
</dbReference>
<reference evidence="5" key="1">
    <citation type="submission" date="2019-08" db="EMBL/GenBank/DDBJ databases">
        <authorList>
            <person name="Kucharzyk K."/>
            <person name="Murdoch R.W."/>
            <person name="Higgins S."/>
            <person name="Loffler F."/>
        </authorList>
    </citation>
    <scope>NUCLEOTIDE SEQUENCE</scope>
</reference>
<dbReference type="PANTHER" id="PTHR44846:SF1">
    <property type="entry name" value="MANNOSYL-D-GLYCERATE TRANSPORT_METABOLISM SYSTEM REPRESSOR MNGR-RELATED"/>
    <property type="match status" value="1"/>
</dbReference>
<dbReference type="PANTHER" id="PTHR44846">
    <property type="entry name" value="MANNOSYL-D-GLYCERATE TRANSPORT/METABOLISM SYSTEM REPRESSOR MNGR-RELATED"/>
    <property type="match status" value="1"/>
</dbReference>
<dbReference type="Gene3D" id="3.40.1410.10">
    <property type="entry name" value="Chorismate lyase-like"/>
    <property type="match status" value="1"/>
</dbReference>
<evidence type="ECO:0000313" key="5">
    <source>
        <dbReference type="EMBL" id="MPM59460.1"/>
    </source>
</evidence>
<dbReference type="GO" id="GO:0045892">
    <property type="term" value="P:negative regulation of DNA-templated transcription"/>
    <property type="evidence" value="ECO:0007669"/>
    <property type="project" value="TreeGrafter"/>
</dbReference>
<dbReference type="SMART" id="SM00866">
    <property type="entry name" value="UTRA"/>
    <property type="match status" value="1"/>
</dbReference>
<dbReference type="SUPFAM" id="SSF46785">
    <property type="entry name" value="Winged helix' DNA-binding domain"/>
    <property type="match status" value="1"/>
</dbReference>
<dbReference type="FunFam" id="1.10.10.10:FF:000079">
    <property type="entry name" value="GntR family transcriptional regulator"/>
    <property type="match status" value="1"/>
</dbReference>
<dbReference type="GO" id="GO:0003677">
    <property type="term" value="F:DNA binding"/>
    <property type="evidence" value="ECO:0007669"/>
    <property type="project" value="UniProtKB-KW"/>
</dbReference>
<feature type="domain" description="HTH gntR-type" evidence="4">
    <location>
        <begin position="8"/>
        <end position="76"/>
    </location>
</feature>
<dbReference type="InterPro" id="IPR050679">
    <property type="entry name" value="Bact_HTH_transcr_reg"/>
</dbReference>
<keyword evidence="1" id="KW-0805">Transcription regulation</keyword>
<gene>
    <name evidence="5" type="primary">yvoA_21</name>
    <name evidence="5" type="ORF">SDC9_106302</name>
</gene>
<dbReference type="AlphaFoldDB" id="A0A645B1Z0"/>
<dbReference type="Pfam" id="PF00392">
    <property type="entry name" value="GntR"/>
    <property type="match status" value="1"/>
</dbReference>
<dbReference type="GO" id="GO:0003700">
    <property type="term" value="F:DNA-binding transcription factor activity"/>
    <property type="evidence" value="ECO:0007669"/>
    <property type="project" value="InterPro"/>
</dbReference>
<protein>
    <submittedName>
        <fullName evidence="5">HTH-type transcriptional repressor YvoA</fullName>
    </submittedName>
</protein>
<evidence type="ECO:0000256" key="3">
    <source>
        <dbReference type="ARBA" id="ARBA00023163"/>
    </source>
</evidence>
<keyword evidence="3" id="KW-0804">Transcription</keyword>
<dbReference type="InterPro" id="IPR000524">
    <property type="entry name" value="Tscrpt_reg_HTH_GntR"/>
</dbReference>
<dbReference type="InterPro" id="IPR028978">
    <property type="entry name" value="Chorismate_lyase_/UTRA_dom_sf"/>
</dbReference>
<proteinExistence type="predicted"/>
<keyword evidence="2" id="KW-0238">DNA-binding</keyword>
<dbReference type="InterPro" id="IPR011663">
    <property type="entry name" value="UTRA"/>
</dbReference>
<dbReference type="Gene3D" id="1.10.10.10">
    <property type="entry name" value="Winged helix-like DNA-binding domain superfamily/Winged helix DNA-binding domain"/>
    <property type="match status" value="1"/>
</dbReference>
<dbReference type="InterPro" id="IPR036390">
    <property type="entry name" value="WH_DNA-bd_sf"/>
</dbReference>
<evidence type="ECO:0000256" key="1">
    <source>
        <dbReference type="ARBA" id="ARBA00023015"/>
    </source>
</evidence>
<organism evidence="5">
    <name type="scientific">bioreactor metagenome</name>
    <dbReference type="NCBI Taxonomy" id="1076179"/>
    <lineage>
        <taxon>unclassified sequences</taxon>
        <taxon>metagenomes</taxon>
        <taxon>ecological metagenomes</taxon>
    </lineage>
</organism>
<dbReference type="EMBL" id="VSSQ01017302">
    <property type="protein sequence ID" value="MPM59460.1"/>
    <property type="molecule type" value="Genomic_DNA"/>
</dbReference>
<dbReference type="CDD" id="cd07377">
    <property type="entry name" value="WHTH_GntR"/>
    <property type="match status" value="1"/>
</dbReference>
<evidence type="ECO:0000256" key="2">
    <source>
        <dbReference type="ARBA" id="ARBA00023125"/>
    </source>
</evidence>
<name>A0A645B1Z0_9ZZZZ</name>
<evidence type="ECO:0000259" key="4">
    <source>
        <dbReference type="PROSITE" id="PS50949"/>
    </source>
</evidence>
<accession>A0A645B1Z0</accession>
<comment type="caution">
    <text evidence="5">The sequence shown here is derived from an EMBL/GenBank/DDBJ whole genome shotgun (WGS) entry which is preliminary data.</text>
</comment>
<dbReference type="PRINTS" id="PR00035">
    <property type="entry name" value="HTHGNTR"/>
</dbReference>
<dbReference type="PROSITE" id="PS50949">
    <property type="entry name" value="HTH_GNTR"/>
    <property type="match status" value="1"/>
</dbReference>
<dbReference type="Pfam" id="PF07702">
    <property type="entry name" value="UTRA"/>
    <property type="match status" value="1"/>
</dbReference>
<dbReference type="InterPro" id="IPR036388">
    <property type="entry name" value="WH-like_DNA-bd_sf"/>
</dbReference>
<dbReference type="SMART" id="SM00345">
    <property type="entry name" value="HTH_GNTR"/>
    <property type="match status" value="1"/>
</dbReference>
<sequence>MLDRNSPVPLYAQLEDVLRAGILNHEWEVNTPIPSEVELSKIHNLSRMTVRSVITRLVNEGLLYRVQGKGTFVSEPKIATRSLAYMGIREQLEMMGYETTTQLVNFDIIRADAYLSGLFSIQPGEPVQYIERVRSVNDDPISIHRSYIPQKLCPSLTDENMETEQLCVIMERQYGLKADKVSESLSAILANEREAEMMLVEPRCPLLMLEDINKTAAGVVFEYSKVLFRGDKIKLHFEF</sequence>